<keyword evidence="1" id="KW-0732">Signal</keyword>
<proteinExistence type="predicted"/>
<gene>
    <name evidence="2" type="ORF">N1496_00090</name>
</gene>
<evidence type="ECO:0000313" key="2">
    <source>
        <dbReference type="EMBL" id="WMB28171.1"/>
    </source>
</evidence>
<dbReference type="RefSeq" id="WP_018366107.1">
    <property type="nucleotide sequence ID" value="NZ_CP110509.1"/>
</dbReference>
<name>A0ABY9LH29_9STRE</name>
<dbReference type="InterPro" id="IPR053154">
    <property type="entry name" value="c-di-AMP_regulator"/>
</dbReference>
<dbReference type="Gene3D" id="2.170.120.30">
    <property type="match status" value="1"/>
</dbReference>
<dbReference type="Proteomes" id="UP001238096">
    <property type="component" value="Chromosome"/>
</dbReference>
<dbReference type="InterPro" id="IPR012505">
    <property type="entry name" value="YbbR"/>
</dbReference>
<protein>
    <submittedName>
        <fullName evidence="2">CdaR family protein</fullName>
    </submittedName>
</protein>
<dbReference type="EMBL" id="CP110509">
    <property type="protein sequence ID" value="WMB28171.1"/>
    <property type="molecule type" value="Genomic_DNA"/>
</dbReference>
<dbReference type="Gene3D" id="2.170.120.40">
    <property type="entry name" value="YbbR-like domain"/>
    <property type="match status" value="2"/>
</dbReference>
<reference evidence="3" key="1">
    <citation type="submission" date="2022-10" db="EMBL/GenBank/DDBJ databases">
        <title>Streptococcus didelphis as causative of fatal infections in opossums (Didelphis albiventris).</title>
        <authorList>
            <person name="Breyer G.M."/>
            <person name="Da Silva M.E.R.J."/>
            <person name="Siqueira F.M."/>
        </authorList>
    </citation>
    <scope>NUCLEOTIDE SEQUENCE [LARGE SCALE GENOMIC DNA]</scope>
    <source>
        <strain evidence="3">LBVP101/21</strain>
    </source>
</reference>
<accession>A0ABY9LH29</accession>
<evidence type="ECO:0000313" key="3">
    <source>
        <dbReference type="Proteomes" id="UP001238096"/>
    </source>
</evidence>
<feature type="chain" id="PRO_5046802044" evidence="1">
    <location>
        <begin position="29"/>
        <end position="318"/>
    </location>
</feature>
<keyword evidence="3" id="KW-1185">Reference proteome</keyword>
<evidence type="ECO:0000256" key="1">
    <source>
        <dbReference type="SAM" id="SignalP"/>
    </source>
</evidence>
<sequence>MKKFFVSRFWLALVSLFFAILLFLTATASHSYNTNSQIYSPIETYTHSLSDVPIDIKYDSDKYFISEYSYGVQVYLTSTNRVKLDSEANADTRKFKIVADLSQSKPGKVTVPLKITNLPSGVAAKITPDQMSVTIGKKKTKVFSITGSIDAKQIADGYEISNIETKDHKVEVTSDESKIDLIDHVVAKLPEEVKLTSDYKDEVTLQAVSADGTILASSISPAKTELSVAVKKITKSVPIRVILTGSLKDNITEITPKLSKEVAVISGPRDVLDTINQVIAEVNISDVTKNTAKTVSLKSDLVTIEPSSVTVQLTTKKK</sequence>
<dbReference type="PANTHER" id="PTHR37804">
    <property type="entry name" value="CDAA REGULATORY PROTEIN CDAR"/>
    <property type="match status" value="1"/>
</dbReference>
<feature type="signal peptide" evidence="1">
    <location>
        <begin position="1"/>
        <end position="28"/>
    </location>
</feature>
<organism evidence="2 3">
    <name type="scientific">Streptococcus didelphis</name>
    <dbReference type="NCBI Taxonomy" id="102886"/>
    <lineage>
        <taxon>Bacteria</taxon>
        <taxon>Bacillati</taxon>
        <taxon>Bacillota</taxon>
        <taxon>Bacilli</taxon>
        <taxon>Lactobacillales</taxon>
        <taxon>Streptococcaceae</taxon>
        <taxon>Streptococcus</taxon>
    </lineage>
</organism>
<dbReference type="PANTHER" id="PTHR37804:SF1">
    <property type="entry name" value="CDAA REGULATORY PROTEIN CDAR"/>
    <property type="match status" value="1"/>
</dbReference>
<dbReference type="Pfam" id="PF07949">
    <property type="entry name" value="YbbR"/>
    <property type="match status" value="3"/>
</dbReference>